<evidence type="ECO:0000313" key="3">
    <source>
        <dbReference type="Proteomes" id="UP001217417"/>
    </source>
</evidence>
<organism evidence="2 3">
    <name type="scientific">Lipomyces tetrasporus</name>
    <dbReference type="NCBI Taxonomy" id="54092"/>
    <lineage>
        <taxon>Eukaryota</taxon>
        <taxon>Fungi</taxon>
        <taxon>Dikarya</taxon>
        <taxon>Ascomycota</taxon>
        <taxon>Saccharomycotina</taxon>
        <taxon>Lipomycetes</taxon>
        <taxon>Lipomycetales</taxon>
        <taxon>Lipomycetaceae</taxon>
        <taxon>Lipomyces</taxon>
    </lineage>
</organism>
<reference evidence="2" key="1">
    <citation type="submission" date="2023-03" db="EMBL/GenBank/DDBJ databases">
        <title>Near-Complete genome sequence of Lipomyces tetrasporous NRRL Y-64009, an oleaginous yeast capable of growing on lignocellulosic hydrolysates.</title>
        <authorList>
            <consortium name="Lawrence Berkeley National Laboratory"/>
            <person name="Jagtap S.S."/>
            <person name="Liu J.-J."/>
            <person name="Walukiewicz H.E."/>
            <person name="Pangilinan J."/>
            <person name="Lipzen A."/>
            <person name="Ahrendt S."/>
            <person name="Koriabine M."/>
            <person name="Cobaugh K."/>
            <person name="Salamov A."/>
            <person name="Yoshinaga Y."/>
            <person name="Ng V."/>
            <person name="Daum C."/>
            <person name="Grigoriev I.V."/>
            <person name="Slininger P.J."/>
            <person name="Dien B.S."/>
            <person name="Jin Y.-S."/>
            <person name="Rao C.V."/>
        </authorList>
    </citation>
    <scope>NUCLEOTIDE SEQUENCE</scope>
    <source>
        <strain evidence="2">NRRL Y-64009</strain>
    </source>
</reference>
<dbReference type="PANTHER" id="PTHR39401:SF1">
    <property type="entry name" value="SNOAL-LIKE DOMAIN-CONTAINING PROTEIN"/>
    <property type="match status" value="1"/>
</dbReference>
<feature type="region of interest" description="Disordered" evidence="1">
    <location>
        <begin position="212"/>
        <end position="241"/>
    </location>
</feature>
<protein>
    <submittedName>
        <fullName evidence="2">Uncharacterized protein</fullName>
    </submittedName>
</protein>
<proteinExistence type="predicted"/>
<name>A0AAD7QX42_9ASCO</name>
<dbReference type="InterPro" id="IPR032710">
    <property type="entry name" value="NTF2-like_dom_sf"/>
</dbReference>
<dbReference type="SUPFAM" id="SSF54427">
    <property type="entry name" value="NTF2-like"/>
    <property type="match status" value="1"/>
</dbReference>
<dbReference type="AlphaFoldDB" id="A0AAD7QX42"/>
<gene>
    <name evidence="2" type="ORF">POJ06DRAFT_62722</name>
</gene>
<dbReference type="GeneID" id="80886460"/>
<dbReference type="EMBL" id="JARPMG010000002">
    <property type="protein sequence ID" value="KAJ8103093.1"/>
    <property type="molecule type" value="Genomic_DNA"/>
</dbReference>
<accession>A0AAD7QX42</accession>
<comment type="caution">
    <text evidence="2">The sequence shown here is derived from an EMBL/GenBank/DDBJ whole genome shotgun (WGS) entry which is preliminary data.</text>
</comment>
<evidence type="ECO:0000313" key="2">
    <source>
        <dbReference type="EMBL" id="KAJ8103093.1"/>
    </source>
</evidence>
<evidence type="ECO:0000256" key="1">
    <source>
        <dbReference type="SAM" id="MobiDB-lite"/>
    </source>
</evidence>
<dbReference type="RefSeq" id="XP_056046543.1">
    <property type="nucleotide sequence ID" value="XM_056191294.1"/>
</dbReference>
<dbReference type="Proteomes" id="UP001217417">
    <property type="component" value="Unassembled WGS sequence"/>
</dbReference>
<dbReference type="PANTHER" id="PTHR39401">
    <property type="entry name" value="SNOAL-LIKE DOMAIN-CONTAINING PROTEIN"/>
    <property type="match status" value="1"/>
</dbReference>
<keyword evidence="3" id="KW-1185">Reference proteome</keyword>
<sequence length="241" mass="26436">MMDTSSLLTRESYVAVANGVPARPEIRYPAGYTNERVKHFITEFFAAADDPAKDEEYVNFFADSAFYIVGLKTAAGRAEIVRLRLKLWKHIISRRHEIDVVFPFAQASSVPQPTSSLPHDNLTDGSGEFAIFGRIHYVMETGMQANNTPINSVPNRTNNSGKGAICASTPPVSPSAVPEITMTMEFASRMMLGLTDMKIVFYQVYPCTATLTDDEADGPGNPPAAVVDQSHRMLSPTTNLK</sequence>